<evidence type="ECO:0000313" key="2">
    <source>
        <dbReference type="EMBL" id="KAK7445354.1"/>
    </source>
</evidence>
<dbReference type="AlphaFoldDB" id="A0ABD0J0F8"/>
<reference evidence="2 3" key="1">
    <citation type="journal article" date="2023" name="Sci. Data">
        <title>Genome assembly of the Korean intertidal mud-creeper Batillaria attramentaria.</title>
        <authorList>
            <person name="Patra A.K."/>
            <person name="Ho P.T."/>
            <person name="Jun S."/>
            <person name="Lee S.J."/>
            <person name="Kim Y."/>
            <person name="Won Y.J."/>
        </authorList>
    </citation>
    <scope>NUCLEOTIDE SEQUENCE [LARGE SCALE GENOMIC DNA]</scope>
    <source>
        <strain evidence="2">Wonlab-2016</strain>
    </source>
</reference>
<feature type="region of interest" description="Disordered" evidence="1">
    <location>
        <begin position="220"/>
        <end position="316"/>
    </location>
</feature>
<feature type="compositionally biased region" description="Polar residues" evidence="1">
    <location>
        <begin position="267"/>
        <end position="277"/>
    </location>
</feature>
<dbReference type="EMBL" id="JACVVK020000795">
    <property type="protein sequence ID" value="KAK7445354.1"/>
    <property type="molecule type" value="Genomic_DNA"/>
</dbReference>
<gene>
    <name evidence="2" type="ORF">BaRGS_00040360</name>
</gene>
<dbReference type="Proteomes" id="UP001519460">
    <property type="component" value="Unassembled WGS sequence"/>
</dbReference>
<name>A0ABD0J0F8_9CAEN</name>
<evidence type="ECO:0000313" key="3">
    <source>
        <dbReference type="Proteomes" id="UP001519460"/>
    </source>
</evidence>
<feature type="compositionally biased region" description="Basic and acidic residues" evidence="1">
    <location>
        <begin position="238"/>
        <end position="250"/>
    </location>
</feature>
<sequence length="316" mass="34751">MLQGDDVAAEIGGDDAGVEFSPEAVAEYLYRTDDVDHFYKALAQLVNASIMTEAEAESYAQMVLMEYERLQMEEYENNLMIQRRGMMPPGLDSYPLPVDPRYNYPVPMEEPQERYPVAIDTPESLYALGQEEAARPDLELDPADLLPALWNEAYGLGDERADALVRELFAKVRGDTDPDDEGQVRDILLDLVASSLMEEEAPSQLNWQPILDGEAQIGEPINVPFAPQPMDAEEEDKEAAYELMGEKRSAEQPAANQETKPAEEQPIASSDAQQAGSQPVAAGETKSVEKPAEGAEKAPSETGQQAPSDVSAKKRE</sequence>
<proteinExistence type="predicted"/>
<keyword evidence="3" id="KW-1185">Reference proteome</keyword>
<organism evidence="2 3">
    <name type="scientific">Batillaria attramentaria</name>
    <dbReference type="NCBI Taxonomy" id="370345"/>
    <lineage>
        <taxon>Eukaryota</taxon>
        <taxon>Metazoa</taxon>
        <taxon>Spiralia</taxon>
        <taxon>Lophotrochozoa</taxon>
        <taxon>Mollusca</taxon>
        <taxon>Gastropoda</taxon>
        <taxon>Caenogastropoda</taxon>
        <taxon>Sorbeoconcha</taxon>
        <taxon>Cerithioidea</taxon>
        <taxon>Batillariidae</taxon>
        <taxon>Batillaria</taxon>
    </lineage>
</organism>
<accession>A0ABD0J0F8</accession>
<protein>
    <submittedName>
        <fullName evidence="2">Uncharacterized protein</fullName>
    </submittedName>
</protein>
<feature type="compositionally biased region" description="Basic and acidic residues" evidence="1">
    <location>
        <begin position="286"/>
        <end position="299"/>
    </location>
</feature>
<comment type="caution">
    <text evidence="2">The sequence shown here is derived from an EMBL/GenBank/DDBJ whole genome shotgun (WGS) entry which is preliminary data.</text>
</comment>
<evidence type="ECO:0000256" key="1">
    <source>
        <dbReference type="SAM" id="MobiDB-lite"/>
    </source>
</evidence>